<name>A0A915DBM8_9BILA</name>
<evidence type="ECO:0000256" key="1">
    <source>
        <dbReference type="SAM" id="MobiDB-lite"/>
    </source>
</evidence>
<dbReference type="Proteomes" id="UP000887574">
    <property type="component" value="Unplaced"/>
</dbReference>
<evidence type="ECO:0000313" key="2">
    <source>
        <dbReference type="Proteomes" id="UP000887574"/>
    </source>
</evidence>
<dbReference type="AlphaFoldDB" id="A0A915DBM8"/>
<evidence type="ECO:0000313" key="3">
    <source>
        <dbReference type="WBParaSite" id="jg17937"/>
    </source>
</evidence>
<accession>A0A915DBM8</accession>
<protein>
    <submittedName>
        <fullName evidence="3">Uncharacterized protein</fullName>
    </submittedName>
</protein>
<feature type="region of interest" description="Disordered" evidence="1">
    <location>
        <begin position="54"/>
        <end position="82"/>
    </location>
</feature>
<sequence>MVNQRIFTDAEQNAIYEFGNRSTNWFQFKLDNPRAAHIAEDLLRRECARLNRERGATDVMTGAMDTKDPEAPQPDSPSDVPE</sequence>
<proteinExistence type="predicted"/>
<organism evidence="2 3">
    <name type="scientific">Ditylenchus dipsaci</name>
    <dbReference type="NCBI Taxonomy" id="166011"/>
    <lineage>
        <taxon>Eukaryota</taxon>
        <taxon>Metazoa</taxon>
        <taxon>Ecdysozoa</taxon>
        <taxon>Nematoda</taxon>
        <taxon>Chromadorea</taxon>
        <taxon>Rhabditida</taxon>
        <taxon>Tylenchina</taxon>
        <taxon>Tylenchomorpha</taxon>
        <taxon>Sphaerularioidea</taxon>
        <taxon>Anguinidae</taxon>
        <taxon>Anguininae</taxon>
        <taxon>Ditylenchus</taxon>
    </lineage>
</organism>
<dbReference type="WBParaSite" id="jg17937">
    <property type="protein sequence ID" value="jg17937"/>
    <property type="gene ID" value="jg17937"/>
</dbReference>
<reference evidence="3" key="1">
    <citation type="submission" date="2022-11" db="UniProtKB">
        <authorList>
            <consortium name="WormBaseParasite"/>
        </authorList>
    </citation>
    <scope>IDENTIFICATION</scope>
</reference>
<keyword evidence="2" id="KW-1185">Reference proteome</keyword>